<proteinExistence type="predicted"/>
<organism evidence="1 2">
    <name type="scientific">Candidatus Magnetobacterium bavaricum</name>
    <dbReference type="NCBI Taxonomy" id="29290"/>
    <lineage>
        <taxon>Bacteria</taxon>
        <taxon>Pseudomonadati</taxon>
        <taxon>Nitrospirota</taxon>
        <taxon>Thermodesulfovibrionia</taxon>
        <taxon>Thermodesulfovibrionales</taxon>
        <taxon>Candidatus Magnetobacteriaceae</taxon>
        <taxon>Candidatus Magnetobacterium</taxon>
    </lineage>
</organism>
<reference evidence="1 2" key="1">
    <citation type="submission" date="2015-02" db="EMBL/GenBank/DDBJ databases">
        <title>Single-cell genomics of uncultivated deep-branching MTB reveals a conserved set of magnetosome genes.</title>
        <authorList>
            <person name="Kolinko S."/>
            <person name="Richter M."/>
            <person name="Glockner F.O."/>
            <person name="Brachmann A."/>
            <person name="Schuler D."/>
        </authorList>
    </citation>
    <scope>NUCLEOTIDE SEQUENCE [LARGE SCALE GENOMIC DNA]</scope>
    <source>
        <strain evidence="1">TM-1</strain>
    </source>
</reference>
<evidence type="ECO:0000313" key="1">
    <source>
        <dbReference type="EMBL" id="KJU84397.1"/>
    </source>
</evidence>
<keyword evidence="2" id="KW-1185">Reference proteome</keyword>
<dbReference type="Proteomes" id="UP000033423">
    <property type="component" value="Unassembled WGS sequence"/>
</dbReference>
<dbReference type="EMBL" id="LACI01001479">
    <property type="protein sequence ID" value="KJU84397.1"/>
    <property type="molecule type" value="Genomic_DNA"/>
</dbReference>
<protein>
    <submittedName>
        <fullName evidence="1">Uncharacterized protein</fullName>
    </submittedName>
</protein>
<comment type="caution">
    <text evidence="1">The sequence shown here is derived from an EMBL/GenBank/DDBJ whole genome shotgun (WGS) entry which is preliminary data.</text>
</comment>
<gene>
    <name evidence="1" type="ORF">MBAV_003410</name>
</gene>
<name>A0A0F3GRK6_9BACT</name>
<sequence length="70" mass="8380">MFRRNDSYIPFSTCDSYIRFPSVPVPGSNRGHSWLDQESRMRKSIVTMKYEDTEKRDLLPIKKFFLSIFL</sequence>
<dbReference type="AlphaFoldDB" id="A0A0F3GRK6"/>
<accession>A0A0F3GRK6</accession>
<evidence type="ECO:0000313" key="2">
    <source>
        <dbReference type="Proteomes" id="UP000033423"/>
    </source>
</evidence>